<keyword evidence="10" id="KW-1185">Reference proteome</keyword>
<dbReference type="PIRSF" id="PIRSF000538">
    <property type="entry name" value="GlpK"/>
    <property type="match status" value="1"/>
</dbReference>
<evidence type="ECO:0000256" key="4">
    <source>
        <dbReference type="ARBA" id="ARBA00022777"/>
    </source>
</evidence>
<evidence type="ECO:0000259" key="7">
    <source>
        <dbReference type="Pfam" id="PF02782"/>
    </source>
</evidence>
<feature type="domain" description="Carbohydrate kinase FGGY N-terminal" evidence="6">
    <location>
        <begin position="12"/>
        <end position="246"/>
    </location>
</feature>
<reference evidence="8 10" key="3">
    <citation type="submission" date="2016-06" db="EMBL/GenBank/DDBJ databases">
        <title>Identification of putative biosynthetic pathways for the production of bioactive secondary metabolites by the marine actinomycete Kocuria kristinae RUTW2-3.</title>
        <authorList>
            <person name="Waterworth S.C."/>
            <person name="Walmsley T.A."/>
            <person name="Matongo T."/>
            <person name="Davies-Coleman M.T."/>
            <person name="Dorrington R.A."/>
        </authorList>
    </citation>
    <scope>NUCLEOTIDE SEQUENCE [LARGE SCALE GENOMIC DNA]</scope>
    <source>
        <strain evidence="10">RuSp02-3</strain>
        <strain evidence="8">RUTW2-3</strain>
        <strain evidence="9 11">RUTW4-5</strain>
    </source>
</reference>
<dbReference type="InterPro" id="IPR018484">
    <property type="entry name" value="FGGY_N"/>
</dbReference>
<protein>
    <recommendedName>
        <fullName evidence="12">Sugar kinase</fullName>
    </recommendedName>
</protein>
<comment type="caution">
    <text evidence="8">The sequence shown here is derived from an EMBL/GenBank/DDBJ whole genome shotgun (WGS) entry which is preliminary data.</text>
</comment>
<reference evidence="8" key="1">
    <citation type="submission" date="2016-04" db="EMBL/GenBank/DDBJ databases">
        <authorList>
            <person name="Evans L.H."/>
            <person name="Alamgir A."/>
            <person name="Owens N."/>
            <person name="Weber N.D."/>
            <person name="Virtaneva K."/>
            <person name="Barbian K."/>
            <person name="Babar A."/>
            <person name="Rosenke K."/>
        </authorList>
    </citation>
    <scope>NUCLEOTIDE SEQUENCE [LARGE SCALE GENOMIC DNA]</scope>
    <source>
        <strain evidence="8">RUTW2-3</strain>
    </source>
</reference>
<dbReference type="Proteomes" id="UP000053171">
    <property type="component" value="Unassembled WGS sequence"/>
</dbReference>
<keyword evidence="2" id="KW-0859">Xylose metabolism</keyword>
<evidence type="ECO:0000259" key="6">
    <source>
        <dbReference type="Pfam" id="PF00370"/>
    </source>
</evidence>
<dbReference type="EMBL" id="LWGZ01000840">
    <property type="protein sequence ID" value="OAX56205.1"/>
    <property type="molecule type" value="Genomic_DNA"/>
</dbReference>
<sequence>MSIHATARTAAYLGVDVGTSSTKAVLVSPGGEVLGLRTRQHRVHRGPGGIAEMPMEVWWEDFRTLTAGLLSEQPVRVRAIGVSGMGPCVGVTDLDDVPLAPAALYGVDQRARGEIREMTERIGRDRLLAQRDSLLTTQAGGPKLAWFRARHPEAFEAGVRCWMPAGWMVRRLTGEYVLDRHSASQMTPLYDPATGQWDLEMLEATAPGAQLPRLGWSAQIAGHTRRLQDLPELAPGIPVIHGSIDAWAEQESVGAVEPGQLLLMYGTTLFLIANANQRVRHPAMWGTTGTRPGTHNLAGGLATSGALTDWLREITGESGYEALVAEAGAVPPGSGGLLSLPYFAGERTPIQDPDARGMLAGLTLSHTRGHLYRSLLEGTAFAVRHNIEVMETAGAHIGEVTCAGGGVASDLWPQIVSDVTGRAQLLRRDTVGAAYGDAFMAARAVGEAGELEEWNPVERVIEPRPTPVYDELYAAFRELYRVTADLQHRLAALQD</sequence>
<evidence type="ECO:0008006" key="12">
    <source>
        <dbReference type="Google" id="ProtNLM"/>
    </source>
</evidence>
<name>A0A199NRP9_9MICC</name>
<evidence type="ECO:0000313" key="11">
    <source>
        <dbReference type="Proteomes" id="UP000092021"/>
    </source>
</evidence>
<evidence type="ECO:0000256" key="2">
    <source>
        <dbReference type="ARBA" id="ARBA00022629"/>
    </source>
</evidence>
<dbReference type="PANTHER" id="PTHR43095">
    <property type="entry name" value="SUGAR KINASE"/>
    <property type="match status" value="1"/>
</dbReference>
<dbReference type="EMBL" id="LJBJ02000015">
    <property type="protein sequence ID" value="OAX51597.1"/>
    <property type="molecule type" value="Genomic_DNA"/>
</dbReference>
<keyword evidence="4 5" id="KW-0418">Kinase</keyword>
<gene>
    <name evidence="9" type="ORF">A5N15_09435</name>
    <name evidence="8" type="ORF">AN277_0207835</name>
</gene>
<dbReference type="CDD" id="cd07804">
    <property type="entry name" value="ASKHA_NBD_FGGY_RrXK-like"/>
    <property type="match status" value="1"/>
</dbReference>
<feature type="domain" description="Carbohydrate kinase FGGY C-terminal" evidence="7">
    <location>
        <begin position="263"/>
        <end position="444"/>
    </location>
</feature>
<evidence type="ECO:0000313" key="8">
    <source>
        <dbReference type="EMBL" id="OAX51597.1"/>
    </source>
</evidence>
<evidence type="ECO:0000256" key="3">
    <source>
        <dbReference type="ARBA" id="ARBA00022679"/>
    </source>
</evidence>
<dbReference type="InterPro" id="IPR000577">
    <property type="entry name" value="Carb_kinase_FGGY"/>
</dbReference>
<organism evidence="8 10">
    <name type="scientific">Rothia kristinae</name>
    <dbReference type="NCBI Taxonomy" id="37923"/>
    <lineage>
        <taxon>Bacteria</taxon>
        <taxon>Bacillati</taxon>
        <taxon>Actinomycetota</taxon>
        <taxon>Actinomycetes</taxon>
        <taxon>Micrococcales</taxon>
        <taxon>Micrococcaceae</taxon>
        <taxon>Rothia</taxon>
    </lineage>
</organism>
<dbReference type="AlphaFoldDB" id="A0A199NRP9"/>
<keyword evidence="2" id="KW-0119">Carbohydrate metabolism</keyword>
<dbReference type="SUPFAM" id="SSF53067">
    <property type="entry name" value="Actin-like ATPase domain"/>
    <property type="match status" value="2"/>
</dbReference>
<evidence type="ECO:0000256" key="5">
    <source>
        <dbReference type="RuleBase" id="RU003733"/>
    </source>
</evidence>
<dbReference type="GO" id="GO:0016301">
    <property type="term" value="F:kinase activity"/>
    <property type="evidence" value="ECO:0007669"/>
    <property type="project" value="UniProtKB-KW"/>
</dbReference>
<dbReference type="PANTHER" id="PTHR43095:SF5">
    <property type="entry name" value="XYLULOSE KINASE"/>
    <property type="match status" value="1"/>
</dbReference>
<dbReference type="Gene3D" id="3.30.420.40">
    <property type="match status" value="2"/>
</dbReference>
<evidence type="ECO:0000313" key="10">
    <source>
        <dbReference type="Proteomes" id="UP000053171"/>
    </source>
</evidence>
<evidence type="ECO:0000256" key="1">
    <source>
        <dbReference type="ARBA" id="ARBA00009156"/>
    </source>
</evidence>
<dbReference type="RefSeq" id="WP_064725577.1">
    <property type="nucleotide sequence ID" value="NZ_LJBJ02000015.1"/>
</dbReference>
<dbReference type="InterPro" id="IPR018483">
    <property type="entry name" value="Carb_kinase_FGGY_CS"/>
</dbReference>
<dbReference type="Proteomes" id="UP000092021">
    <property type="component" value="Unassembled WGS sequence"/>
</dbReference>
<comment type="similarity">
    <text evidence="1 5">Belongs to the FGGY kinase family.</text>
</comment>
<dbReference type="GO" id="GO:0016773">
    <property type="term" value="F:phosphotransferase activity, alcohol group as acceptor"/>
    <property type="evidence" value="ECO:0007669"/>
    <property type="project" value="InterPro"/>
</dbReference>
<reference evidence="10" key="2">
    <citation type="submission" date="2016-04" db="EMBL/GenBank/DDBJ databases">
        <authorList>
            <person name="Waterworth S."/>
            <person name="Matcher G."/>
        </authorList>
    </citation>
    <scope>NUCLEOTIDE SEQUENCE [LARGE SCALE GENOMIC DNA]</scope>
    <source>
        <strain evidence="10">RuSp02-3</strain>
    </source>
</reference>
<evidence type="ECO:0000313" key="9">
    <source>
        <dbReference type="EMBL" id="OAX56205.1"/>
    </source>
</evidence>
<accession>A0A199NRP9</accession>
<dbReference type="Pfam" id="PF02782">
    <property type="entry name" value="FGGY_C"/>
    <property type="match status" value="1"/>
</dbReference>
<dbReference type="InterPro" id="IPR050406">
    <property type="entry name" value="FGGY_Carb_Kinase"/>
</dbReference>
<dbReference type="GO" id="GO:0042732">
    <property type="term" value="P:D-xylose metabolic process"/>
    <property type="evidence" value="ECO:0007669"/>
    <property type="project" value="UniProtKB-KW"/>
</dbReference>
<dbReference type="InterPro" id="IPR018485">
    <property type="entry name" value="FGGY_C"/>
</dbReference>
<dbReference type="InterPro" id="IPR043129">
    <property type="entry name" value="ATPase_NBD"/>
</dbReference>
<proteinExistence type="inferred from homology"/>
<keyword evidence="3 5" id="KW-0808">Transferase</keyword>
<dbReference type="PROSITE" id="PS00445">
    <property type="entry name" value="FGGY_KINASES_2"/>
    <property type="match status" value="1"/>
</dbReference>
<dbReference type="Pfam" id="PF00370">
    <property type="entry name" value="FGGY_N"/>
    <property type="match status" value="1"/>
</dbReference>